<reference evidence="2" key="1">
    <citation type="journal article" date="2019" name="Int. J. Syst. Evol. Microbiol.">
        <title>The Global Catalogue of Microorganisms (GCM) 10K type strain sequencing project: providing services to taxonomists for standard genome sequencing and annotation.</title>
        <authorList>
            <consortium name="The Broad Institute Genomics Platform"/>
            <consortium name="The Broad Institute Genome Sequencing Center for Infectious Disease"/>
            <person name="Wu L."/>
            <person name="Ma J."/>
        </authorList>
    </citation>
    <scope>NUCLEOTIDE SEQUENCE [LARGE SCALE GENOMIC DNA]</scope>
    <source>
        <strain evidence="2">CCM 8980</strain>
    </source>
</reference>
<accession>A0ABW4CKM3</accession>
<dbReference type="PANTHER" id="PTHR37691:SF1">
    <property type="entry name" value="BLR3518 PROTEIN"/>
    <property type="match status" value="1"/>
</dbReference>
<dbReference type="SUPFAM" id="SSF75169">
    <property type="entry name" value="DsrEFH-like"/>
    <property type="match status" value="1"/>
</dbReference>
<dbReference type="Proteomes" id="UP001597196">
    <property type="component" value="Unassembled WGS sequence"/>
</dbReference>
<keyword evidence="2" id="KW-1185">Reference proteome</keyword>
<dbReference type="RefSeq" id="WP_125698448.1">
    <property type="nucleotide sequence ID" value="NZ_BOLQ01000013.1"/>
</dbReference>
<sequence length="110" mass="11479">MDVIFHIDEPAKWPVVLSNLHNYITAATDEGVLGEIELLVNGSAITGVTQASSVAFADLQELGVTVAACSNAMRGHAITSGELKPGVLVVPAGVVELVKKQHAGFAYIKP</sequence>
<proteinExistence type="predicted"/>
<evidence type="ECO:0000313" key="1">
    <source>
        <dbReference type="EMBL" id="MFD1430446.1"/>
    </source>
</evidence>
<dbReference type="Gene3D" id="3.40.1260.10">
    <property type="entry name" value="DsrEFH-like"/>
    <property type="match status" value="1"/>
</dbReference>
<comment type="caution">
    <text evidence="1">The sequence shown here is derived from an EMBL/GenBank/DDBJ whole genome shotgun (WGS) entry which is preliminary data.</text>
</comment>
<name>A0ABW4CKM3_9LACO</name>
<dbReference type="Pfam" id="PF02635">
    <property type="entry name" value="DsrE"/>
    <property type="match status" value="1"/>
</dbReference>
<dbReference type="InterPro" id="IPR003787">
    <property type="entry name" value="Sulphur_relay_DsrE/F-like"/>
</dbReference>
<dbReference type="EMBL" id="JBHTOC010000013">
    <property type="protein sequence ID" value="MFD1430446.1"/>
    <property type="molecule type" value="Genomic_DNA"/>
</dbReference>
<organism evidence="1 2">
    <name type="scientific">Lacticaseibacillus mingshuiensis</name>
    <dbReference type="NCBI Taxonomy" id="2799574"/>
    <lineage>
        <taxon>Bacteria</taxon>
        <taxon>Bacillati</taxon>
        <taxon>Bacillota</taxon>
        <taxon>Bacilli</taxon>
        <taxon>Lactobacillales</taxon>
        <taxon>Lactobacillaceae</taxon>
        <taxon>Lacticaseibacillus</taxon>
    </lineage>
</organism>
<dbReference type="InterPro" id="IPR027396">
    <property type="entry name" value="DsrEFH-like"/>
</dbReference>
<dbReference type="PANTHER" id="PTHR37691">
    <property type="entry name" value="BLR3518 PROTEIN"/>
    <property type="match status" value="1"/>
</dbReference>
<gene>
    <name evidence="1" type="ORF">ACFQ4P_09320</name>
</gene>
<protein>
    <submittedName>
        <fullName evidence="1">DsrE family protein</fullName>
    </submittedName>
</protein>
<evidence type="ECO:0000313" key="2">
    <source>
        <dbReference type="Proteomes" id="UP001597196"/>
    </source>
</evidence>